<evidence type="ECO:0000259" key="1">
    <source>
        <dbReference type="PROSITE" id="PS50097"/>
    </source>
</evidence>
<dbReference type="Gene3D" id="3.30.710.10">
    <property type="entry name" value="Potassium Channel Kv1.1, Chain A"/>
    <property type="match status" value="4"/>
</dbReference>
<accession>A0A8J2EGU2</accession>
<gene>
    <name evidence="2" type="ORF">HICCMSTLAB_LOCUS1351</name>
</gene>
<dbReference type="OrthoDB" id="7624723at2759"/>
<dbReference type="CDD" id="cd18186">
    <property type="entry name" value="BTB_POZ_ZBTB_KLHL-like"/>
    <property type="match status" value="1"/>
</dbReference>
<feature type="domain" description="BTB" evidence="1">
    <location>
        <begin position="559"/>
        <end position="626"/>
    </location>
</feature>
<dbReference type="Pfam" id="PF00651">
    <property type="entry name" value="BTB"/>
    <property type="match status" value="4"/>
</dbReference>
<evidence type="ECO:0000313" key="2">
    <source>
        <dbReference type="EMBL" id="CAG5075197.1"/>
    </source>
</evidence>
<dbReference type="SMART" id="SM00225">
    <property type="entry name" value="BTB"/>
    <property type="match status" value="3"/>
</dbReference>
<feature type="domain" description="BTB" evidence="1">
    <location>
        <begin position="264"/>
        <end position="331"/>
    </location>
</feature>
<dbReference type="PROSITE" id="PS50097">
    <property type="entry name" value="BTB"/>
    <property type="match status" value="3"/>
</dbReference>
<dbReference type="SUPFAM" id="SSF54695">
    <property type="entry name" value="POZ domain"/>
    <property type="match status" value="4"/>
</dbReference>
<sequence>MIASMEESKENCISFPDTDIDTIEEMLLFFYGKKLDKAEKNEEILLKLIKVAVIYKIDKLKTACEYVLLKNLTIDNAFDFFDISQKYNSSILQQHALVIFEKNAFGMIDATLKILMIKKGTNKYEFKCYFYLDSNSEWKKSQFFNSKDIPNSEFNMLARIAGDKQSIDIQVQKSDLRAAVAVIEVQLDKQRPMISRVVDWKKNVDFNNFILSFAVDTCSKIKNNSHRYSVAVSYSIFWHGFVEDLYGLFGCRHVENYYKSNEFSDMVIIVDDNKFPAHQNILARQSSIFRDMLTSNLKKSGENSISFPGVDVKIIKEMILFFYQNRLDDAEKDEEMALKLVKFAAMYQIDYLKTACEYLLVKNLKIDNVFDLYSVAKDCNLITLQQHAITLIKNNIFEMGVIPQKGRNEFTLHHKFKFDSRKSEKRSPILNTADTIDISDTEFTIFAEIDRYNLNVKIKKSDQRSAVAIIKVQIGNQKPIIFQLANWENTVDFKNFPIPLTLDVCPKFPNLKSHCNIKYEHEYEVPINISVVWQGYIEEVYYLDVCNHMKNYYDNTEFSNLKISVEDSEFPAHKNVLAKQSPVFYKMLTTDMKESRENRISFPDADVGTIKKMLMFFYQQKLETATNDKEEVLKLFHFATMYQIDKLKIACEYLFMKNLKIENAFDFYFVAKDYNFITLQQHALIFIENNAFEILDATLVRYIDSFEKEVNKMSLMNKKGKNVYTFAHEFKFPTNSEWVKSPAFTIEDIPTSEFDITAQVAYDCSGINVQIRKSDLRPAVAIITVQLTNQEPLVDRVVHWEKIFEVNNLILSYASNTCPEKKEKPVHCMGRYHTFCMTISCSIFWHGFVEDLYCLDVCKHVQDHFKSHEFSDVKIKVEDNEFSAHKKILASQSSVLHGMIASMKESKENCISFPDTDIDTIEEMLLFFYGKKLDKAEKNEEILLKLLKVAVIYKIDKLKTACEYILLKNLTIENAVDIFSLSQEYNSSILQQHALVIFEKNAFGMIDATLKIITRKALKAKISKLKTESVIKVIKTIFFYLQ</sequence>
<dbReference type="AlphaFoldDB" id="A0A8J2EGU2"/>
<protein>
    <submittedName>
        <fullName evidence="2">Similar to spop-b: Speckle-type POZ protein B (Xenopus laevis)</fullName>
    </submittedName>
</protein>
<dbReference type="InterPro" id="IPR000210">
    <property type="entry name" value="BTB/POZ_dom"/>
</dbReference>
<organism evidence="2 3">
    <name type="scientific">Cotesia congregata</name>
    <name type="common">Parasitoid wasp</name>
    <name type="synonym">Apanteles congregatus</name>
    <dbReference type="NCBI Taxonomy" id="51543"/>
    <lineage>
        <taxon>Eukaryota</taxon>
        <taxon>Metazoa</taxon>
        <taxon>Ecdysozoa</taxon>
        <taxon>Arthropoda</taxon>
        <taxon>Hexapoda</taxon>
        <taxon>Insecta</taxon>
        <taxon>Pterygota</taxon>
        <taxon>Neoptera</taxon>
        <taxon>Endopterygota</taxon>
        <taxon>Hymenoptera</taxon>
        <taxon>Apocrita</taxon>
        <taxon>Ichneumonoidea</taxon>
        <taxon>Braconidae</taxon>
        <taxon>Microgastrinae</taxon>
        <taxon>Cotesia</taxon>
    </lineage>
</organism>
<dbReference type="Proteomes" id="UP000786811">
    <property type="component" value="Unassembled WGS sequence"/>
</dbReference>
<name>A0A8J2EGU2_COTCN</name>
<dbReference type="InterPro" id="IPR011333">
    <property type="entry name" value="SKP1/BTB/POZ_sf"/>
</dbReference>
<dbReference type="EMBL" id="CAJNRD030001116">
    <property type="protein sequence ID" value="CAG5075197.1"/>
    <property type="molecule type" value="Genomic_DNA"/>
</dbReference>
<reference evidence="2" key="1">
    <citation type="submission" date="2021-04" db="EMBL/GenBank/DDBJ databases">
        <authorList>
            <person name="Chebbi M.A.C M."/>
        </authorList>
    </citation>
    <scope>NUCLEOTIDE SEQUENCE</scope>
</reference>
<evidence type="ECO:0000313" key="3">
    <source>
        <dbReference type="Proteomes" id="UP000786811"/>
    </source>
</evidence>
<proteinExistence type="predicted"/>
<keyword evidence="3" id="KW-1185">Reference proteome</keyword>
<feature type="domain" description="BTB" evidence="1">
    <location>
        <begin position="871"/>
        <end position="937"/>
    </location>
</feature>
<dbReference type="PANTHER" id="PTHR24413">
    <property type="entry name" value="SPECKLE-TYPE POZ PROTEIN"/>
    <property type="match status" value="1"/>
</dbReference>
<comment type="caution">
    <text evidence="2">The sequence shown here is derived from an EMBL/GenBank/DDBJ whole genome shotgun (WGS) entry which is preliminary data.</text>
</comment>